<evidence type="ECO:0000256" key="2">
    <source>
        <dbReference type="ARBA" id="ARBA00009272"/>
    </source>
</evidence>
<protein>
    <recommendedName>
        <fullName evidence="4 5">Flagellar hook-basal body complex protein FliE</fullName>
    </recommendedName>
</protein>
<dbReference type="HAMAP" id="MF_00724">
    <property type="entry name" value="FliE"/>
    <property type="match status" value="1"/>
</dbReference>
<dbReference type="InterPro" id="IPR001624">
    <property type="entry name" value="FliE"/>
</dbReference>
<evidence type="ECO:0000256" key="1">
    <source>
        <dbReference type="ARBA" id="ARBA00004117"/>
    </source>
</evidence>
<keyword evidence="6" id="KW-0969">Cilium</keyword>
<comment type="caution">
    <text evidence="6">The sequence shown here is derived from an EMBL/GenBank/DDBJ whole genome shotgun (WGS) entry which is preliminary data.</text>
</comment>
<dbReference type="Proteomes" id="UP000635071">
    <property type="component" value="Unassembled WGS sequence"/>
</dbReference>
<evidence type="ECO:0000313" key="6">
    <source>
        <dbReference type="EMBL" id="GGE20688.1"/>
    </source>
</evidence>
<dbReference type="GO" id="GO:0005198">
    <property type="term" value="F:structural molecule activity"/>
    <property type="evidence" value="ECO:0007669"/>
    <property type="project" value="UniProtKB-UniRule"/>
</dbReference>
<dbReference type="EMBL" id="BMJM01000014">
    <property type="protein sequence ID" value="GGE20688.1"/>
    <property type="molecule type" value="Genomic_DNA"/>
</dbReference>
<reference evidence="6" key="2">
    <citation type="submission" date="2020-09" db="EMBL/GenBank/DDBJ databases">
        <authorList>
            <person name="Sun Q."/>
            <person name="Zhou Y."/>
        </authorList>
    </citation>
    <scope>NUCLEOTIDE SEQUENCE</scope>
    <source>
        <strain evidence="6">CGMCC 1.15519</strain>
    </source>
</reference>
<dbReference type="GO" id="GO:0071973">
    <property type="term" value="P:bacterial-type flagellum-dependent cell motility"/>
    <property type="evidence" value="ECO:0007669"/>
    <property type="project" value="InterPro"/>
</dbReference>
<evidence type="ECO:0000256" key="3">
    <source>
        <dbReference type="ARBA" id="ARBA00023143"/>
    </source>
</evidence>
<dbReference type="GO" id="GO:0003774">
    <property type="term" value="F:cytoskeletal motor activity"/>
    <property type="evidence" value="ECO:0007669"/>
    <property type="project" value="InterPro"/>
</dbReference>
<keyword evidence="6" id="KW-0282">Flagellum</keyword>
<comment type="subcellular location">
    <subcellularLocation>
        <location evidence="1 4">Bacterial flagellum basal body</location>
    </subcellularLocation>
</comment>
<evidence type="ECO:0000256" key="5">
    <source>
        <dbReference type="NCBIfam" id="TIGR00205"/>
    </source>
</evidence>
<sequence>MLPPVDTRSVLALRAQILERSSTLSQVAGNAARVDAPARFDTAMGDALKAVSNIQEKAGGAATAYERGDSHDLASVMIARQKASIAFEATLQVRNRLLGAYKDVMSMPL</sequence>
<dbReference type="PANTHER" id="PTHR34653:SF1">
    <property type="entry name" value="FLAGELLAR HOOK-BASAL BODY COMPLEX PROTEIN FLIE"/>
    <property type="match status" value="1"/>
</dbReference>
<evidence type="ECO:0000313" key="7">
    <source>
        <dbReference type="Proteomes" id="UP000635071"/>
    </source>
</evidence>
<reference evidence="6" key="1">
    <citation type="journal article" date="2014" name="Int. J. Syst. Evol. Microbiol.">
        <title>Complete genome sequence of Corynebacterium casei LMG S-19264T (=DSM 44701T), isolated from a smear-ripened cheese.</title>
        <authorList>
            <consortium name="US DOE Joint Genome Institute (JGI-PGF)"/>
            <person name="Walter F."/>
            <person name="Albersmeier A."/>
            <person name="Kalinowski J."/>
            <person name="Ruckert C."/>
        </authorList>
    </citation>
    <scope>NUCLEOTIDE SEQUENCE</scope>
    <source>
        <strain evidence="6">CGMCC 1.15519</strain>
    </source>
</reference>
<dbReference type="AlphaFoldDB" id="A0A917ECG7"/>
<keyword evidence="3 4" id="KW-0975">Bacterial flagellum</keyword>
<proteinExistence type="inferred from homology"/>
<gene>
    <name evidence="4 6" type="primary">fliE</name>
    <name evidence="6" type="ORF">GCM10011529_29190</name>
</gene>
<dbReference type="Pfam" id="PF02049">
    <property type="entry name" value="FliE"/>
    <property type="match status" value="1"/>
</dbReference>
<evidence type="ECO:0000256" key="4">
    <source>
        <dbReference type="HAMAP-Rule" id="MF_00724"/>
    </source>
</evidence>
<dbReference type="GO" id="GO:0009425">
    <property type="term" value="C:bacterial-type flagellum basal body"/>
    <property type="evidence" value="ECO:0007669"/>
    <property type="project" value="UniProtKB-SubCell"/>
</dbReference>
<keyword evidence="6" id="KW-0966">Cell projection</keyword>
<keyword evidence="7" id="KW-1185">Reference proteome</keyword>
<accession>A0A917ECG7</accession>
<dbReference type="RefSeq" id="WP_188764017.1">
    <property type="nucleotide sequence ID" value="NZ_BMJM01000014.1"/>
</dbReference>
<comment type="similarity">
    <text evidence="2 4">Belongs to the FliE family.</text>
</comment>
<dbReference type="NCBIfam" id="TIGR00205">
    <property type="entry name" value="fliE"/>
    <property type="match status" value="1"/>
</dbReference>
<dbReference type="PRINTS" id="PR01006">
    <property type="entry name" value="FLGHOOKFLIE"/>
</dbReference>
<organism evidence="6 7">
    <name type="scientific">Sandarakinorhabdus glacialis</name>
    <dbReference type="NCBI Taxonomy" id="1614636"/>
    <lineage>
        <taxon>Bacteria</taxon>
        <taxon>Pseudomonadati</taxon>
        <taxon>Pseudomonadota</taxon>
        <taxon>Alphaproteobacteria</taxon>
        <taxon>Sphingomonadales</taxon>
        <taxon>Sphingosinicellaceae</taxon>
        <taxon>Sandarakinorhabdus</taxon>
    </lineage>
</organism>
<dbReference type="PANTHER" id="PTHR34653">
    <property type="match status" value="1"/>
</dbReference>
<name>A0A917ECG7_9SPHN</name>